<evidence type="ECO:0000259" key="7">
    <source>
        <dbReference type="PROSITE" id="PS50111"/>
    </source>
</evidence>
<feature type="domain" description="T-SNARE coiled-coil homology" evidence="8">
    <location>
        <begin position="458"/>
        <end position="520"/>
    </location>
</feature>
<sequence length="562" mass="57776">MSLFLNNLTIRAKVVAAFAIVLLGTAGMGGFALQRLALVNAAAEDLATNWLPSSQVLGNVALEFEKLRARESQMLLRSGEKAEASARLVVESTTLVEEALRQYRPLVSTGEEGRLAARMEQEWQRYRAVSQQMLAASRAGQQAQGSELLFGAGSAALGGVRDSIKAVRDLQSAGGEAAGRLGRELGASTRLWVEIALAVTALLCILLGVAVVRGVAGPVIAMTAAMRRLAERDLATEIPGRGRGDEIGGMAAALQVFKENMITADRLQAEQEAARAGREKRAATVDALVRGFEQRVGETVGVLSSASTELEATARAMSATAQQTNSEAGEVSHAAADASSGVQTVAAAAEELSSAIGEISRQVSQASAVAERAVGSARQTDATVRALATGASKIGEVVGLITTIAGQTNLLALNATIEAARAGEAGKGFAVVASEVKNLAQQTSRATEEIGAQIAQIQAATNEAVHAIQTIAGTIDEVSAITVTIAAAVEEQSAATGEIARTVQQTARATGAVTQSISAVSRGANDTGAAAAQVLSAAAELSRQSENLTGEVRGFVTEVRAA</sequence>
<keyword evidence="6" id="KW-0472">Membrane</keyword>
<feature type="domain" description="HAMP" evidence="9">
    <location>
        <begin position="213"/>
        <end position="266"/>
    </location>
</feature>
<gene>
    <name evidence="10" type="ORF">MON41_25095</name>
</gene>
<dbReference type="InterPro" id="IPR004090">
    <property type="entry name" value="Chemotax_Me-accpt_rcpt"/>
</dbReference>
<name>A0ABS9WC80_9PROT</name>
<evidence type="ECO:0000256" key="5">
    <source>
        <dbReference type="PROSITE-ProRule" id="PRU00284"/>
    </source>
</evidence>
<dbReference type="InterPro" id="IPR004089">
    <property type="entry name" value="MCPsignal_dom"/>
</dbReference>
<evidence type="ECO:0000256" key="2">
    <source>
        <dbReference type="ARBA" id="ARBA00022519"/>
    </source>
</evidence>
<feature type="domain" description="Methyl-accepting transducer" evidence="7">
    <location>
        <begin position="306"/>
        <end position="542"/>
    </location>
</feature>
<evidence type="ECO:0000259" key="9">
    <source>
        <dbReference type="PROSITE" id="PS50885"/>
    </source>
</evidence>
<evidence type="ECO:0000313" key="10">
    <source>
        <dbReference type="EMBL" id="MCI0756916.1"/>
    </source>
</evidence>
<dbReference type="RefSeq" id="WP_162306148.1">
    <property type="nucleotide sequence ID" value="NZ_JALBUU010000125.1"/>
</dbReference>
<keyword evidence="6" id="KW-0812">Transmembrane</keyword>
<evidence type="ECO:0000313" key="11">
    <source>
        <dbReference type="Proteomes" id="UP001201985"/>
    </source>
</evidence>
<accession>A0ABS9WC80</accession>
<dbReference type="PRINTS" id="PR00260">
    <property type="entry name" value="CHEMTRNSDUCR"/>
</dbReference>
<reference evidence="10 11" key="1">
    <citation type="submission" date="2022-03" db="EMBL/GenBank/DDBJ databases">
        <title>Complete genome analysis of Roseomonas KG 17.1 : a prolific producer of plant growth promoters.</title>
        <authorList>
            <person name="Saadouli I."/>
            <person name="Najjari A."/>
            <person name="Mosbah A."/>
            <person name="Ouzari H.I."/>
        </authorList>
    </citation>
    <scope>NUCLEOTIDE SEQUENCE [LARGE SCALE GENOMIC DNA]</scope>
    <source>
        <strain evidence="10 11">KG17-1</strain>
    </source>
</reference>
<dbReference type="PROSITE" id="PS50111">
    <property type="entry name" value="CHEMOTAXIS_TRANSDUC_2"/>
    <property type="match status" value="1"/>
</dbReference>
<dbReference type="InterPro" id="IPR003660">
    <property type="entry name" value="HAMP_dom"/>
</dbReference>
<dbReference type="Gene3D" id="6.10.340.10">
    <property type="match status" value="1"/>
</dbReference>
<dbReference type="SUPFAM" id="SSF58104">
    <property type="entry name" value="Methyl-accepting chemotaxis protein (MCP) signaling domain"/>
    <property type="match status" value="1"/>
</dbReference>
<dbReference type="PROSITE" id="PS50885">
    <property type="entry name" value="HAMP"/>
    <property type="match status" value="1"/>
</dbReference>
<keyword evidence="11" id="KW-1185">Reference proteome</keyword>
<organism evidence="10 11">
    <name type="scientific">Teichococcus vastitatis</name>
    <dbReference type="NCBI Taxonomy" id="2307076"/>
    <lineage>
        <taxon>Bacteria</taxon>
        <taxon>Pseudomonadati</taxon>
        <taxon>Pseudomonadota</taxon>
        <taxon>Alphaproteobacteria</taxon>
        <taxon>Acetobacterales</taxon>
        <taxon>Roseomonadaceae</taxon>
        <taxon>Roseomonas</taxon>
    </lineage>
</organism>
<dbReference type="PANTHER" id="PTHR32089">
    <property type="entry name" value="METHYL-ACCEPTING CHEMOTAXIS PROTEIN MCPB"/>
    <property type="match status" value="1"/>
</dbReference>
<dbReference type="Gene3D" id="1.10.287.950">
    <property type="entry name" value="Methyl-accepting chemotaxis protein"/>
    <property type="match status" value="1"/>
</dbReference>
<dbReference type="SMART" id="SM00304">
    <property type="entry name" value="HAMP"/>
    <property type="match status" value="1"/>
</dbReference>
<evidence type="ECO:0000256" key="3">
    <source>
        <dbReference type="ARBA" id="ARBA00023224"/>
    </source>
</evidence>
<comment type="similarity">
    <text evidence="4">Belongs to the methyl-accepting chemotaxis (MCP) protein family.</text>
</comment>
<dbReference type="Proteomes" id="UP001201985">
    <property type="component" value="Unassembled WGS sequence"/>
</dbReference>
<keyword evidence="3 5" id="KW-0807">Transducer</keyword>
<keyword evidence="2" id="KW-1003">Cell membrane</keyword>
<dbReference type="InterPro" id="IPR000727">
    <property type="entry name" value="T_SNARE_dom"/>
</dbReference>
<keyword evidence="6" id="KW-1133">Transmembrane helix</keyword>
<dbReference type="PROSITE" id="PS50192">
    <property type="entry name" value="T_SNARE"/>
    <property type="match status" value="1"/>
</dbReference>
<evidence type="ECO:0000256" key="4">
    <source>
        <dbReference type="ARBA" id="ARBA00029447"/>
    </source>
</evidence>
<protein>
    <submittedName>
        <fullName evidence="10">Methyl-accepting chemotaxis protein</fullName>
    </submittedName>
</protein>
<dbReference type="EMBL" id="JALBUU010000125">
    <property type="protein sequence ID" value="MCI0756916.1"/>
    <property type="molecule type" value="Genomic_DNA"/>
</dbReference>
<comment type="caution">
    <text evidence="10">The sequence shown here is derived from an EMBL/GenBank/DDBJ whole genome shotgun (WGS) entry which is preliminary data.</text>
</comment>
<dbReference type="Pfam" id="PF00015">
    <property type="entry name" value="MCPsignal"/>
    <property type="match status" value="1"/>
</dbReference>
<dbReference type="Pfam" id="PF12729">
    <property type="entry name" value="4HB_MCP_1"/>
    <property type="match status" value="1"/>
</dbReference>
<evidence type="ECO:0000256" key="1">
    <source>
        <dbReference type="ARBA" id="ARBA00004429"/>
    </source>
</evidence>
<comment type="subcellular location">
    <subcellularLocation>
        <location evidence="1">Cell inner membrane</location>
        <topology evidence="1">Multi-pass membrane protein</topology>
    </subcellularLocation>
</comment>
<evidence type="ECO:0000259" key="8">
    <source>
        <dbReference type="PROSITE" id="PS50192"/>
    </source>
</evidence>
<evidence type="ECO:0000256" key="6">
    <source>
        <dbReference type="SAM" id="Phobius"/>
    </source>
</evidence>
<dbReference type="Pfam" id="PF00672">
    <property type="entry name" value="HAMP"/>
    <property type="match status" value="1"/>
</dbReference>
<keyword evidence="2" id="KW-0997">Cell inner membrane</keyword>
<feature type="transmembrane region" description="Helical" evidence="6">
    <location>
        <begin position="191"/>
        <end position="212"/>
    </location>
</feature>
<proteinExistence type="inferred from homology"/>
<dbReference type="PANTHER" id="PTHR32089:SF112">
    <property type="entry name" value="LYSOZYME-LIKE PROTEIN-RELATED"/>
    <property type="match status" value="1"/>
</dbReference>
<dbReference type="InterPro" id="IPR024478">
    <property type="entry name" value="HlyB_4HB_MCP"/>
</dbReference>
<dbReference type="SMART" id="SM00283">
    <property type="entry name" value="MA"/>
    <property type="match status" value="1"/>
</dbReference>